<protein>
    <submittedName>
        <fullName evidence="1">Uncharacterized protein</fullName>
    </submittedName>
</protein>
<organism evidence="1 2">
    <name type="scientific">Pleurodeles waltl</name>
    <name type="common">Iberian ribbed newt</name>
    <dbReference type="NCBI Taxonomy" id="8319"/>
    <lineage>
        <taxon>Eukaryota</taxon>
        <taxon>Metazoa</taxon>
        <taxon>Chordata</taxon>
        <taxon>Craniata</taxon>
        <taxon>Vertebrata</taxon>
        <taxon>Euteleostomi</taxon>
        <taxon>Amphibia</taxon>
        <taxon>Batrachia</taxon>
        <taxon>Caudata</taxon>
        <taxon>Salamandroidea</taxon>
        <taxon>Salamandridae</taxon>
        <taxon>Pleurodelinae</taxon>
        <taxon>Pleurodeles</taxon>
    </lineage>
</organism>
<reference evidence="1" key="1">
    <citation type="journal article" date="2022" name="bioRxiv">
        <title>Sequencing and chromosome-scale assembly of the giantPleurodeles waltlgenome.</title>
        <authorList>
            <person name="Brown T."/>
            <person name="Elewa A."/>
            <person name="Iarovenko S."/>
            <person name="Subramanian E."/>
            <person name="Araus A.J."/>
            <person name="Petzold A."/>
            <person name="Susuki M."/>
            <person name="Suzuki K.-i.T."/>
            <person name="Hayashi T."/>
            <person name="Toyoda A."/>
            <person name="Oliveira C."/>
            <person name="Osipova E."/>
            <person name="Leigh N.D."/>
            <person name="Simon A."/>
            <person name="Yun M.H."/>
        </authorList>
    </citation>
    <scope>NUCLEOTIDE SEQUENCE</scope>
    <source>
        <strain evidence="1">20211129_DDA</strain>
        <tissue evidence="1">Liver</tissue>
    </source>
</reference>
<comment type="caution">
    <text evidence="1">The sequence shown here is derived from an EMBL/GenBank/DDBJ whole genome shotgun (WGS) entry which is preliminary data.</text>
</comment>
<dbReference type="EMBL" id="JANPWB010000003">
    <property type="protein sequence ID" value="KAJ1203219.1"/>
    <property type="molecule type" value="Genomic_DNA"/>
</dbReference>
<dbReference type="Gene3D" id="3.60.10.10">
    <property type="entry name" value="Endonuclease/exonuclease/phosphatase"/>
    <property type="match status" value="1"/>
</dbReference>
<dbReference type="Proteomes" id="UP001066276">
    <property type="component" value="Chromosome 2_1"/>
</dbReference>
<dbReference type="AlphaFoldDB" id="A0AAV7VRA3"/>
<dbReference type="InterPro" id="IPR036691">
    <property type="entry name" value="Endo/exonu/phosph_ase_sf"/>
</dbReference>
<name>A0AAV7VRA3_PLEWA</name>
<sequence>MDNDLDRSGRRNGQSSAFYPAGLQWLRDCGLTDTWREVNPNTQDYTFYSVATKTYTRIDYFLASPAFQAHIRNTTIEPRSVAGHVPLSLLAQFDLIHFRSPNWIFRDSILQSHSSVEDLRRSINDYLSINDNESSSLTSIWDALKAGVRGEVISISDAENKARREQQLQLEQKVAE</sequence>
<dbReference type="SUPFAM" id="SSF56219">
    <property type="entry name" value="DNase I-like"/>
    <property type="match status" value="1"/>
</dbReference>
<gene>
    <name evidence="1" type="ORF">NDU88_007012</name>
</gene>
<proteinExistence type="predicted"/>
<evidence type="ECO:0000313" key="1">
    <source>
        <dbReference type="EMBL" id="KAJ1203219.1"/>
    </source>
</evidence>
<accession>A0AAV7VRA3</accession>
<evidence type="ECO:0000313" key="2">
    <source>
        <dbReference type="Proteomes" id="UP001066276"/>
    </source>
</evidence>
<keyword evidence="2" id="KW-1185">Reference proteome</keyword>